<accession>A0A1G7D632</accession>
<feature type="chain" id="PRO_5010223380" description="histidine kinase" evidence="7">
    <location>
        <begin position="21"/>
        <end position="647"/>
    </location>
</feature>
<dbReference type="Gene3D" id="1.25.40.10">
    <property type="entry name" value="Tetratricopeptide repeat domain"/>
    <property type="match status" value="2"/>
</dbReference>
<dbReference type="GO" id="GO:0000160">
    <property type="term" value="P:phosphorelay signal transduction system"/>
    <property type="evidence" value="ECO:0007669"/>
    <property type="project" value="UniProtKB-KW"/>
</dbReference>
<evidence type="ECO:0000256" key="3">
    <source>
        <dbReference type="ARBA" id="ARBA00022679"/>
    </source>
</evidence>
<dbReference type="InterPro" id="IPR011990">
    <property type="entry name" value="TPR-like_helical_dom_sf"/>
</dbReference>
<dbReference type="InterPro" id="IPR036890">
    <property type="entry name" value="HATPase_C_sf"/>
</dbReference>
<protein>
    <recommendedName>
        <fullName evidence="2">histidine kinase</fullName>
        <ecNumber evidence="2">2.7.13.3</ecNumber>
    </recommendedName>
</protein>
<dbReference type="PANTHER" id="PTHR24421:SF10">
    <property type="entry name" value="NITRATE_NITRITE SENSOR PROTEIN NARQ"/>
    <property type="match status" value="1"/>
</dbReference>
<feature type="transmembrane region" description="Helical" evidence="6">
    <location>
        <begin position="425"/>
        <end position="443"/>
    </location>
</feature>
<keyword evidence="6" id="KW-0812">Transmembrane</keyword>
<proteinExistence type="predicted"/>
<dbReference type="SUPFAM" id="SSF55874">
    <property type="entry name" value="ATPase domain of HSP90 chaperone/DNA topoisomerase II/histidine kinase"/>
    <property type="match status" value="1"/>
</dbReference>
<name>A0A1G7D632_9FLAO</name>
<keyword evidence="3" id="KW-0808">Transferase</keyword>
<keyword evidence="4" id="KW-0418">Kinase</keyword>
<evidence type="ECO:0000256" key="4">
    <source>
        <dbReference type="ARBA" id="ARBA00022777"/>
    </source>
</evidence>
<evidence type="ECO:0000256" key="6">
    <source>
        <dbReference type="SAM" id="Phobius"/>
    </source>
</evidence>
<sequence>MNKLLIIFIIILSCSCTNNAKDKSFQVSKEKDSILLYYEKSIKKGISLKEKRQAINKVFKLADKNYNDTILKKNIYQKVFLHYSLQEYDSLIYFSNSIIKKSKHQNFEYNLGKLYYLKAYYFNHIEQNSDSAFVNYNYSKNQFQQINDSNWVAETILNMGLIQKNQGDFFGSKETITEAFHFLNKKKDSSLISSAYNALALNHRKLLNNKDAITYYLMAIEIAKYKKNVLTYKNNLGATYIDDRQYKKAIDLFSNIITDSLLLNTPTEYSRVLDNLAYAEWLSGENKNNVKLLDALYIRVKNNDTRGQIASYTHLGEFYSKNNPRKAISYLDSVIQLSKVLKNPRAEKDAIKHIMTIEPNNIKLKDRYVLLQDSLYNQELKVKTQFAKYKYDDKVTQETNLRLEKENTVQKLEAVQQRNQKIRSYAIGGMLLLLSGLVTLFFVQRSKRLKQQNRTAKLEATYETEAELSRKLHDDFGGRLNHAMILVQNDAKKSVLLDSLEGLYNQSRDFSREINEVETGVNFKNNLLEMLHSHTPKNTKLFILGSKEMEWSKMNELTKTTLHKVLRELMINMSKHSQATVVTLSFKEAFNRFKINYSDNGIGASEMEMNTKNGLRNTEKRIRAIGGTIIFETEKGKGFKVEIKTPN</sequence>
<feature type="domain" description="Histidine kinase/HSP90-like ATPase" evidence="8">
    <location>
        <begin position="560"/>
        <end position="646"/>
    </location>
</feature>
<dbReference type="InterPro" id="IPR050482">
    <property type="entry name" value="Sensor_HK_TwoCompSys"/>
</dbReference>
<evidence type="ECO:0000259" key="8">
    <source>
        <dbReference type="Pfam" id="PF02518"/>
    </source>
</evidence>
<evidence type="ECO:0000313" key="10">
    <source>
        <dbReference type="Proteomes" id="UP000182114"/>
    </source>
</evidence>
<feature type="signal peptide" evidence="7">
    <location>
        <begin position="1"/>
        <end position="20"/>
    </location>
</feature>
<evidence type="ECO:0000256" key="2">
    <source>
        <dbReference type="ARBA" id="ARBA00012438"/>
    </source>
</evidence>
<dbReference type="EMBL" id="FNBD01000001">
    <property type="protein sequence ID" value="SDE46460.1"/>
    <property type="molecule type" value="Genomic_DNA"/>
</dbReference>
<dbReference type="Pfam" id="PF02518">
    <property type="entry name" value="HATPase_c"/>
    <property type="match status" value="1"/>
</dbReference>
<dbReference type="Gene3D" id="3.30.565.10">
    <property type="entry name" value="Histidine kinase-like ATPase, C-terminal domain"/>
    <property type="match status" value="1"/>
</dbReference>
<evidence type="ECO:0000256" key="7">
    <source>
        <dbReference type="SAM" id="SignalP"/>
    </source>
</evidence>
<dbReference type="EC" id="2.7.13.3" evidence="2"/>
<dbReference type="Proteomes" id="UP000182114">
    <property type="component" value="Unassembled WGS sequence"/>
</dbReference>
<evidence type="ECO:0000256" key="5">
    <source>
        <dbReference type="ARBA" id="ARBA00023012"/>
    </source>
</evidence>
<keyword evidence="5" id="KW-0902">Two-component regulatory system</keyword>
<dbReference type="RefSeq" id="WP_074537197.1">
    <property type="nucleotide sequence ID" value="NZ_FNBD01000001.1"/>
</dbReference>
<dbReference type="InterPro" id="IPR003594">
    <property type="entry name" value="HATPase_dom"/>
</dbReference>
<keyword evidence="7" id="KW-0732">Signal</keyword>
<keyword evidence="6" id="KW-0472">Membrane</keyword>
<evidence type="ECO:0000256" key="1">
    <source>
        <dbReference type="ARBA" id="ARBA00000085"/>
    </source>
</evidence>
<comment type="catalytic activity">
    <reaction evidence="1">
        <text>ATP + protein L-histidine = ADP + protein N-phospho-L-histidine.</text>
        <dbReference type="EC" id="2.7.13.3"/>
    </reaction>
</comment>
<dbReference type="AlphaFoldDB" id="A0A1G7D632"/>
<dbReference type="PANTHER" id="PTHR24421">
    <property type="entry name" value="NITRATE/NITRITE SENSOR PROTEIN NARX-RELATED"/>
    <property type="match status" value="1"/>
</dbReference>
<dbReference type="GO" id="GO:0004673">
    <property type="term" value="F:protein histidine kinase activity"/>
    <property type="evidence" value="ECO:0007669"/>
    <property type="project" value="UniProtKB-EC"/>
</dbReference>
<dbReference type="PROSITE" id="PS51257">
    <property type="entry name" value="PROKAR_LIPOPROTEIN"/>
    <property type="match status" value="1"/>
</dbReference>
<organism evidence="9 10">
    <name type="scientific">Cellulophaga baltica</name>
    <dbReference type="NCBI Taxonomy" id="76594"/>
    <lineage>
        <taxon>Bacteria</taxon>
        <taxon>Pseudomonadati</taxon>
        <taxon>Bacteroidota</taxon>
        <taxon>Flavobacteriia</taxon>
        <taxon>Flavobacteriales</taxon>
        <taxon>Flavobacteriaceae</taxon>
        <taxon>Cellulophaga</taxon>
    </lineage>
</organism>
<keyword evidence="6" id="KW-1133">Transmembrane helix</keyword>
<evidence type="ECO:0000313" key="9">
    <source>
        <dbReference type="EMBL" id="SDE46460.1"/>
    </source>
</evidence>
<gene>
    <name evidence="9" type="ORF">SAMN04487992_101349</name>
</gene>
<reference evidence="10" key="1">
    <citation type="submission" date="2016-10" db="EMBL/GenBank/DDBJ databases">
        <authorList>
            <person name="Varghese N."/>
            <person name="Submissions S."/>
        </authorList>
    </citation>
    <scope>NUCLEOTIDE SEQUENCE [LARGE SCALE GENOMIC DNA]</scope>
    <source>
        <strain evidence="10">DSM 24729</strain>
    </source>
</reference>
<dbReference type="SUPFAM" id="SSF48452">
    <property type="entry name" value="TPR-like"/>
    <property type="match status" value="1"/>
</dbReference>
<keyword evidence="10" id="KW-1185">Reference proteome</keyword>